<dbReference type="GO" id="GO:0004672">
    <property type="term" value="F:protein kinase activity"/>
    <property type="evidence" value="ECO:0007669"/>
    <property type="project" value="InterPro"/>
</dbReference>
<dbReference type="OrthoDB" id="4062651at2759"/>
<dbReference type="SMART" id="SM00220">
    <property type="entry name" value="S_TKc"/>
    <property type="match status" value="1"/>
</dbReference>
<evidence type="ECO:0000313" key="2">
    <source>
        <dbReference type="EMBL" id="KAG2430238.1"/>
    </source>
</evidence>
<comment type="caution">
    <text evidence="2">The sequence shown here is derived from an EMBL/GenBank/DDBJ whole genome shotgun (WGS) entry which is preliminary data.</text>
</comment>
<dbReference type="PROSITE" id="PS50011">
    <property type="entry name" value="PROTEIN_KINASE_DOM"/>
    <property type="match status" value="1"/>
</dbReference>
<name>A0A835SNB9_CHLIN</name>
<dbReference type="Gene3D" id="1.10.510.10">
    <property type="entry name" value="Transferase(Phosphotransferase) domain 1"/>
    <property type="match status" value="1"/>
</dbReference>
<dbReference type="Proteomes" id="UP000650467">
    <property type="component" value="Unassembled WGS sequence"/>
</dbReference>
<dbReference type="SUPFAM" id="SSF56112">
    <property type="entry name" value="Protein kinase-like (PK-like)"/>
    <property type="match status" value="1"/>
</dbReference>
<feature type="domain" description="Protein kinase" evidence="1">
    <location>
        <begin position="1"/>
        <end position="291"/>
    </location>
</feature>
<evidence type="ECO:0000259" key="1">
    <source>
        <dbReference type="PROSITE" id="PS50011"/>
    </source>
</evidence>
<evidence type="ECO:0000313" key="3">
    <source>
        <dbReference type="Proteomes" id="UP000650467"/>
    </source>
</evidence>
<dbReference type="InterPro" id="IPR008271">
    <property type="entry name" value="Ser/Thr_kinase_AS"/>
</dbReference>
<organism evidence="2 3">
    <name type="scientific">Chlamydomonas incerta</name>
    <dbReference type="NCBI Taxonomy" id="51695"/>
    <lineage>
        <taxon>Eukaryota</taxon>
        <taxon>Viridiplantae</taxon>
        <taxon>Chlorophyta</taxon>
        <taxon>core chlorophytes</taxon>
        <taxon>Chlorophyceae</taxon>
        <taxon>CS clade</taxon>
        <taxon>Chlamydomonadales</taxon>
        <taxon>Chlamydomonadaceae</taxon>
        <taxon>Chlamydomonas</taxon>
    </lineage>
</organism>
<sequence length="291" mass="31236">MVIDDSGAAVDLYREAQLFPGPSTEGHLLTQHGLRVNGPLFPNPAEGSANLLVAVTSEGAPAIVKLLAGIVSADGTHHAGGAEAEACKALMEDEENELPDVPLVPVRIITLVLGAEHKSTVGRAPGVYEALQMPRYVTSLAQMVPLPPMAVLAGGRRMAAAVEWIHKKNYTHMDIKADNIFVDSEGRWRLGDFGSAVPIDSPVTSTTTWFAPGRLLGCPAKPQYDWHMLAVALVCEVNRNNWKQLLVEGSYSPAHKLIAAVEELHGREGCDELALFLNGLLQKAGYPEVVQ</sequence>
<dbReference type="PROSITE" id="PS00108">
    <property type="entry name" value="PROTEIN_KINASE_ST"/>
    <property type="match status" value="1"/>
</dbReference>
<keyword evidence="3" id="KW-1185">Reference proteome</keyword>
<dbReference type="InterPro" id="IPR011009">
    <property type="entry name" value="Kinase-like_dom_sf"/>
</dbReference>
<dbReference type="GO" id="GO:0005524">
    <property type="term" value="F:ATP binding"/>
    <property type="evidence" value="ECO:0007669"/>
    <property type="project" value="InterPro"/>
</dbReference>
<dbReference type="Pfam" id="PF00069">
    <property type="entry name" value="Pkinase"/>
    <property type="match status" value="1"/>
</dbReference>
<reference evidence="2" key="1">
    <citation type="journal article" date="2020" name="bioRxiv">
        <title>Comparative genomics of Chlamydomonas.</title>
        <authorList>
            <person name="Craig R.J."/>
            <person name="Hasan A.R."/>
            <person name="Ness R.W."/>
            <person name="Keightley P.D."/>
        </authorList>
    </citation>
    <scope>NUCLEOTIDE SEQUENCE</scope>
    <source>
        <strain evidence="2">SAG 7.73</strain>
    </source>
</reference>
<proteinExistence type="predicted"/>
<protein>
    <recommendedName>
        <fullName evidence="1">Protein kinase domain-containing protein</fullName>
    </recommendedName>
</protein>
<accession>A0A835SNB9</accession>
<dbReference type="AlphaFoldDB" id="A0A835SNB9"/>
<dbReference type="InterPro" id="IPR000719">
    <property type="entry name" value="Prot_kinase_dom"/>
</dbReference>
<dbReference type="EMBL" id="JAEHOC010000028">
    <property type="protein sequence ID" value="KAG2430238.1"/>
    <property type="molecule type" value="Genomic_DNA"/>
</dbReference>
<gene>
    <name evidence="2" type="ORF">HXX76_010336</name>
</gene>